<dbReference type="GO" id="GO:0008614">
    <property type="term" value="P:pyridoxine metabolic process"/>
    <property type="evidence" value="ECO:0007669"/>
    <property type="project" value="TreeGrafter"/>
</dbReference>
<dbReference type="InterPro" id="IPR029062">
    <property type="entry name" value="Class_I_gatase-like"/>
</dbReference>
<name>D1B948_THEAS</name>
<dbReference type="GO" id="GO:0005829">
    <property type="term" value="C:cytosol"/>
    <property type="evidence" value="ECO:0007669"/>
    <property type="project" value="TreeGrafter"/>
</dbReference>
<dbReference type="Pfam" id="PF01174">
    <property type="entry name" value="SNO"/>
    <property type="match status" value="1"/>
</dbReference>
<dbReference type="AlphaFoldDB" id="D1B948"/>
<feature type="active site" description="Charge relay system" evidence="7">
    <location>
        <position position="169"/>
    </location>
</feature>
<evidence type="ECO:0000256" key="1">
    <source>
        <dbReference type="ARBA" id="ARBA00008345"/>
    </source>
</evidence>
<dbReference type="SUPFAM" id="SSF52317">
    <property type="entry name" value="Class I glutamine amidotransferase-like"/>
    <property type="match status" value="1"/>
</dbReference>
<keyword evidence="4 9" id="KW-0315">Glutamine amidotransferase</keyword>
<evidence type="ECO:0000256" key="4">
    <source>
        <dbReference type="ARBA" id="ARBA00022962"/>
    </source>
</evidence>
<reference evidence="9 10" key="1">
    <citation type="journal article" date="2009" name="Stand. Genomic Sci.">
        <title>Complete genome sequence of Thermanaerovibrio acidaminovorans type strain (Su883).</title>
        <authorList>
            <person name="Chovatia M."/>
            <person name="Sikorski J."/>
            <person name="Schroder M."/>
            <person name="Lapidus A."/>
            <person name="Nolan M."/>
            <person name="Tice H."/>
            <person name="Glavina Del Rio T."/>
            <person name="Copeland A."/>
            <person name="Cheng J.F."/>
            <person name="Lucas S."/>
            <person name="Chen F."/>
            <person name="Bruce D."/>
            <person name="Goodwin L."/>
            <person name="Pitluck S."/>
            <person name="Ivanova N."/>
            <person name="Mavromatis K."/>
            <person name="Ovchinnikova G."/>
            <person name="Pati A."/>
            <person name="Chen A."/>
            <person name="Palaniappan K."/>
            <person name="Land M."/>
            <person name="Hauser L."/>
            <person name="Chang Y.J."/>
            <person name="Jeffries C.D."/>
            <person name="Chain P."/>
            <person name="Saunders E."/>
            <person name="Detter J.C."/>
            <person name="Brettin T."/>
            <person name="Rohde M."/>
            <person name="Goker M."/>
            <person name="Spring S."/>
            <person name="Bristow J."/>
            <person name="Markowitz V."/>
            <person name="Hugenholtz P."/>
            <person name="Kyrpides N.C."/>
            <person name="Klenk H.P."/>
            <person name="Eisen J.A."/>
        </authorList>
    </citation>
    <scope>NUCLEOTIDE SEQUENCE [LARGE SCALE GENOMIC DNA]</scope>
    <source>
        <strain evidence="10">ATCC 49978 / DSM 6589 / Su883</strain>
    </source>
</reference>
<gene>
    <name evidence="9" type="ordered locus">Taci_0565</name>
</gene>
<dbReference type="EMBL" id="CP001818">
    <property type="protein sequence ID" value="ACZ18801.1"/>
    <property type="molecule type" value="Genomic_DNA"/>
</dbReference>
<comment type="similarity">
    <text evidence="1">Belongs to the glutaminase PdxT/SNO family.</text>
</comment>
<proteinExistence type="inferred from homology"/>
<evidence type="ECO:0000256" key="3">
    <source>
        <dbReference type="ARBA" id="ARBA00022801"/>
    </source>
</evidence>
<dbReference type="RefSeq" id="WP_012869317.1">
    <property type="nucleotide sequence ID" value="NC_013522.1"/>
</dbReference>
<dbReference type="InterPro" id="IPR021196">
    <property type="entry name" value="PdxT/SNO_CS"/>
</dbReference>
<dbReference type="Proteomes" id="UP000002030">
    <property type="component" value="Chromosome"/>
</dbReference>
<comment type="catalytic activity">
    <reaction evidence="6">
        <text>L-glutamine + H2O = L-glutamate + NH4(+)</text>
        <dbReference type="Rhea" id="RHEA:15889"/>
        <dbReference type="ChEBI" id="CHEBI:15377"/>
        <dbReference type="ChEBI" id="CHEBI:28938"/>
        <dbReference type="ChEBI" id="CHEBI:29985"/>
        <dbReference type="ChEBI" id="CHEBI:58359"/>
        <dbReference type="EC" id="3.5.1.2"/>
    </reaction>
</comment>
<dbReference type="PANTHER" id="PTHR31559:SF0">
    <property type="entry name" value="PYRIDOXAL 5'-PHOSPHATE SYNTHASE SUBUNIT SNO1-RELATED"/>
    <property type="match status" value="1"/>
</dbReference>
<accession>D1B948</accession>
<feature type="binding site" evidence="8">
    <location>
        <begin position="134"/>
        <end position="135"/>
    </location>
    <ligand>
        <name>L-glutamine</name>
        <dbReference type="ChEBI" id="CHEBI:58359"/>
    </ligand>
</feature>
<dbReference type="GO" id="GO:0004359">
    <property type="term" value="F:glutaminase activity"/>
    <property type="evidence" value="ECO:0007669"/>
    <property type="project" value="UniProtKB-EC"/>
</dbReference>
<dbReference type="InterPro" id="IPR002161">
    <property type="entry name" value="PdxT/SNO"/>
</dbReference>
<dbReference type="PROSITE" id="PS51273">
    <property type="entry name" value="GATASE_TYPE_1"/>
    <property type="match status" value="1"/>
</dbReference>
<evidence type="ECO:0000313" key="10">
    <source>
        <dbReference type="Proteomes" id="UP000002030"/>
    </source>
</evidence>
<dbReference type="EnsemblBacteria" id="ACZ18801">
    <property type="protein sequence ID" value="ACZ18801"/>
    <property type="gene ID" value="Taci_0565"/>
</dbReference>
<dbReference type="GO" id="GO:0016829">
    <property type="term" value="F:lyase activity"/>
    <property type="evidence" value="ECO:0007669"/>
    <property type="project" value="UniProtKB-KW"/>
</dbReference>
<dbReference type="PANTHER" id="PTHR31559">
    <property type="entry name" value="PYRIDOXAL 5'-PHOSPHATE SYNTHASE SUBUNIT SNO"/>
    <property type="match status" value="1"/>
</dbReference>
<dbReference type="PROSITE" id="PS51130">
    <property type="entry name" value="PDXT_SNO_2"/>
    <property type="match status" value="1"/>
</dbReference>
<evidence type="ECO:0000256" key="2">
    <source>
        <dbReference type="ARBA" id="ARBA00012918"/>
    </source>
</evidence>
<keyword evidence="3" id="KW-0378">Hydrolase</keyword>
<dbReference type="GO" id="GO:1903600">
    <property type="term" value="C:glutaminase complex"/>
    <property type="evidence" value="ECO:0007669"/>
    <property type="project" value="TreeGrafter"/>
</dbReference>
<feature type="active site" description="Nucleophile" evidence="7">
    <location>
        <position position="79"/>
    </location>
</feature>
<organism evidence="9 10">
    <name type="scientific">Thermanaerovibrio acidaminovorans (strain ATCC 49978 / DSM 6589 / Su883)</name>
    <name type="common">Selenomonas acidaminovorans</name>
    <dbReference type="NCBI Taxonomy" id="525903"/>
    <lineage>
        <taxon>Bacteria</taxon>
        <taxon>Thermotogati</taxon>
        <taxon>Synergistota</taxon>
        <taxon>Synergistia</taxon>
        <taxon>Synergistales</taxon>
        <taxon>Synergistaceae</taxon>
        <taxon>Thermanaerovibrio</taxon>
    </lineage>
</organism>
<keyword evidence="5" id="KW-0456">Lyase</keyword>
<feature type="binding site" evidence="8">
    <location>
        <begin position="46"/>
        <end position="48"/>
    </location>
    <ligand>
        <name>L-glutamine</name>
        <dbReference type="ChEBI" id="CHEBI:58359"/>
    </ligand>
</feature>
<dbReference type="PIRSF" id="PIRSF005639">
    <property type="entry name" value="Glut_amidoT_SNO"/>
    <property type="match status" value="1"/>
</dbReference>
<evidence type="ECO:0000256" key="8">
    <source>
        <dbReference type="PIRSR" id="PIRSR005639-2"/>
    </source>
</evidence>
<dbReference type="Gene3D" id="3.40.50.880">
    <property type="match status" value="1"/>
</dbReference>
<keyword evidence="10" id="KW-1185">Reference proteome</keyword>
<dbReference type="HOGENOM" id="CLU_069674_2_0_0"/>
<sequence length="188" mass="20138">MRVGVLAFQGAFREHMEALGKLGAEAVPVRGKADMEGLSGVVIPGGESTVIGRFLVQTGLVDPIRDRIMAGELALMGTCAGAILACQRVTNDPPEGLLGVFPAEAERNHYGAQVDSFCQPVTLWDGRQIPGVFIRAPRLSPQEGASVLGVSSGQPVLMSWGRCLICSFHPELTQNQEVHRLFLDMASR</sequence>
<dbReference type="PATRIC" id="fig|525903.6.peg.571"/>
<feature type="active site" description="Charge relay system" evidence="7">
    <location>
        <position position="171"/>
    </location>
</feature>
<evidence type="ECO:0000256" key="7">
    <source>
        <dbReference type="PIRSR" id="PIRSR005639-1"/>
    </source>
</evidence>
<evidence type="ECO:0000313" key="9">
    <source>
        <dbReference type="EMBL" id="ACZ18801.1"/>
    </source>
</evidence>
<dbReference type="STRING" id="525903.Taci_0565"/>
<dbReference type="eggNOG" id="COG0311">
    <property type="taxonomic scope" value="Bacteria"/>
</dbReference>
<dbReference type="NCBIfam" id="TIGR03800">
    <property type="entry name" value="PLP_synth_Pdx2"/>
    <property type="match status" value="1"/>
</dbReference>
<protein>
    <recommendedName>
        <fullName evidence="2">glutaminase</fullName>
        <ecNumber evidence="2">3.5.1.2</ecNumber>
    </recommendedName>
</protein>
<dbReference type="OrthoDB" id="9810320at2"/>
<dbReference type="GO" id="GO:0042823">
    <property type="term" value="P:pyridoxal phosphate biosynthetic process"/>
    <property type="evidence" value="ECO:0007669"/>
    <property type="project" value="InterPro"/>
</dbReference>
<dbReference type="KEGG" id="tai:Taci_0565"/>
<dbReference type="MEROPS" id="C26.A32"/>
<dbReference type="EC" id="3.5.1.2" evidence="2"/>
<dbReference type="PROSITE" id="PS01236">
    <property type="entry name" value="PDXT_SNO_1"/>
    <property type="match status" value="1"/>
</dbReference>
<feature type="binding site" evidence="8">
    <location>
        <position position="107"/>
    </location>
    <ligand>
        <name>L-glutamine</name>
        <dbReference type="ChEBI" id="CHEBI:58359"/>
    </ligand>
</feature>
<evidence type="ECO:0000256" key="6">
    <source>
        <dbReference type="ARBA" id="ARBA00049534"/>
    </source>
</evidence>
<evidence type="ECO:0000256" key="5">
    <source>
        <dbReference type="ARBA" id="ARBA00023239"/>
    </source>
</evidence>